<dbReference type="EC" id="1.4.3.-" evidence="9"/>
<comment type="similarity">
    <text evidence="2 9">Belongs to the copper/topaquinone oxidase family.</text>
</comment>
<dbReference type="PANTHER" id="PTHR10638">
    <property type="entry name" value="COPPER AMINE OXIDASE"/>
    <property type="match status" value="1"/>
</dbReference>
<sequence>MRLVRFFPFCLSAALGICFVLLLSSSADAKVRRLRNQRYAQKSAQRHREAIALAASGAQTNEARSLTLDSASTESLTRELHRRIAELNPELARALGTVAIDSSAPPPEFRAEDPQTRASSASYDFAPSVEAPEDNIWASLSDDEAAGVIGFLHNQTALNLTKADDAGAWDNMISVVDLVPPNKTEAVAYLDANGTKPQRWAKATIMFGATDSPYVQDFAVGPLPVGENATYWSLDYVTTSGVNRIDNPTQDEELMSEFYNNVSVSIADITKDLLGNANTYEEPLKFYDIWGSDPALVEMKPSANGTMEPRIINWVTFWQIVEGFPYDMETLLPQGLYFKADVTGRDPSLWSVDGWLYNNIFYNSTDAFRQAWNSSSFEKIPARNEQGSWGGTDRVGESFKYDARVGPLTVYPGGKRYAVDADKKYVEWGAFSFYMGFSRDAGIQLYNIRYNGQRIVYHLGLQEAIAHYAGNDPVQSSVAYLDTYYGFGPYAFELLREYDCPAGATYLNTTFHASEESRTHRNSICLFEMDANLAMQRHASDAYSVATKNIQFVLRTVCTVGNYDYTFSYIFSHDGSIETKVSASGYIQSAFYAHNQDYGYQIHNALSGSMHDHVLTFKVDVDVAGPNNTFAKHGVYASNETYPWLNGTRSTFKMNRSLILSEDEGKLHWPYNGQTQYLILNMNQTNAYGENIGYRIMPGAGGGGHHLSMSQSDSLKNSMGFARDHIYVTKQKDNELWASHANNNLDTANPVIDFDKYLDGDSLDQQE</sequence>
<feature type="domain" description="DUF1965" evidence="14">
    <location>
        <begin position="329"/>
        <end position="397"/>
    </location>
</feature>
<evidence type="ECO:0000256" key="10">
    <source>
        <dbReference type="SAM" id="MobiDB-lite"/>
    </source>
</evidence>
<protein>
    <recommendedName>
        <fullName evidence="9">Amine oxidase</fullName>
        <ecNumber evidence="9">1.4.3.-</ecNumber>
    </recommendedName>
</protein>
<evidence type="ECO:0000256" key="5">
    <source>
        <dbReference type="ARBA" id="ARBA00023002"/>
    </source>
</evidence>
<feature type="modified residue" description="2',4',5'-topaquinone" evidence="8">
    <location>
        <position position="563"/>
    </location>
</feature>
<dbReference type="Pfam" id="PF09248">
    <property type="entry name" value="DUF1965"/>
    <property type="match status" value="1"/>
</dbReference>
<dbReference type="InterPro" id="IPR016182">
    <property type="entry name" value="Cu_amine_oxidase_N-reg"/>
</dbReference>
<dbReference type="GO" id="GO:0048038">
    <property type="term" value="F:quinone binding"/>
    <property type="evidence" value="ECO:0007669"/>
    <property type="project" value="InterPro"/>
</dbReference>
<keyword evidence="11" id="KW-0732">Signal</keyword>
<evidence type="ECO:0000256" key="4">
    <source>
        <dbReference type="ARBA" id="ARBA00022772"/>
    </source>
</evidence>
<feature type="domain" description="Copper amine oxidase N2-terminal" evidence="13">
    <location>
        <begin position="151"/>
        <end position="224"/>
    </location>
</feature>
<evidence type="ECO:0000256" key="1">
    <source>
        <dbReference type="ARBA" id="ARBA00001935"/>
    </source>
</evidence>
<dbReference type="GO" id="GO:0009308">
    <property type="term" value="P:amine metabolic process"/>
    <property type="evidence" value="ECO:0007669"/>
    <property type="project" value="UniProtKB-UniRule"/>
</dbReference>
<dbReference type="Gene3D" id="2.70.98.20">
    <property type="entry name" value="Copper amine oxidase, catalytic domain"/>
    <property type="match status" value="1"/>
</dbReference>
<comment type="cofactor">
    <cofactor evidence="9">
        <name>Cu cation</name>
        <dbReference type="ChEBI" id="CHEBI:23378"/>
    </cofactor>
    <text evidence="9">Contains 1 topaquinone per subunit.</text>
</comment>
<dbReference type="SUPFAM" id="SSF49998">
    <property type="entry name" value="Amine oxidase catalytic domain"/>
    <property type="match status" value="1"/>
</dbReference>
<evidence type="ECO:0000256" key="8">
    <source>
        <dbReference type="PIRSR" id="PIRSR600269-51"/>
    </source>
</evidence>
<evidence type="ECO:0000256" key="7">
    <source>
        <dbReference type="PIRSR" id="PIRSR600269-50"/>
    </source>
</evidence>
<evidence type="ECO:0000256" key="11">
    <source>
        <dbReference type="SAM" id="SignalP"/>
    </source>
</evidence>
<evidence type="ECO:0000259" key="13">
    <source>
        <dbReference type="Pfam" id="PF02727"/>
    </source>
</evidence>
<dbReference type="InterPro" id="IPR036460">
    <property type="entry name" value="Cu_amine_oxidase_C_sf"/>
</dbReference>
<accession>A0AAN6GJQ6</accession>
<dbReference type="InterPro" id="IPR015798">
    <property type="entry name" value="Cu_amine_oxidase_C"/>
</dbReference>
<dbReference type="FunFam" id="3.10.450.40:FF:000018">
    <property type="entry name" value="Amine oxidase"/>
    <property type="match status" value="1"/>
</dbReference>
<dbReference type="PANTHER" id="PTHR10638:SF20">
    <property type="entry name" value="AMINE OXIDASE"/>
    <property type="match status" value="1"/>
</dbReference>
<feature type="region of interest" description="Disordered" evidence="10">
    <location>
        <begin position="102"/>
        <end position="121"/>
    </location>
</feature>
<dbReference type="SUPFAM" id="SSF54416">
    <property type="entry name" value="Amine oxidase N-terminal region"/>
    <property type="match status" value="2"/>
</dbReference>
<evidence type="ECO:0000256" key="2">
    <source>
        <dbReference type="ARBA" id="ARBA00007983"/>
    </source>
</evidence>
<evidence type="ECO:0000256" key="9">
    <source>
        <dbReference type="RuleBase" id="RU000672"/>
    </source>
</evidence>
<proteinExistence type="inferred from homology"/>
<dbReference type="InterPro" id="IPR000269">
    <property type="entry name" value="Cu_amine_oxidase"/>
</dbReference>
<dbReference type="GO" id="GO:0005886">
    <property type="term" value="C:plasma membrane"/>
    <property type="evidence" value="ECO:0007669"/>
    <property type="project" value="TreeGrafter"/>
</dbReference>
<evidence type="ECO:0000259" key="12">
    <source>
        <dbReference type="Pfam" id="PF01179"/>
    </source>
</evidence>
<reference evidence="15" key="1">
    <citation type="journal article" date="2023" name="PhytoFront">
        <title>Draft Genome Resources of Seven Strains of Tilletia horrida, Causal Agent of Kernel Smut of Rice.</title>
        <authorList>
            <person name="Khanal S."/>
            <person name="Antony Babu S."/>
            <person name="Zhou X.G."/>
        </authorList>
    </citation>
    <scope>NUCLEOTIDE SEQUENCE</scope>
    <source>
        <strain evidence="15">TX6</strain>
    </source>
</reference>
<dbReference type="Pfam" id="PF01179">
    <property type="entry name" value="Cu_amine_oxid"/>
    <property type="match status" value="1"/>
</dbReference>
<name>A0AAN6GJQ6_9BASI</name>
<keyword evidence="6 9" id="KW-0186">Copper</keyword>
<feature type="active site" description="Schiff-base intermediate with substrate; via topaquinone" evidence="7">
    <location>
        <position position="563"/>
    </location>
</feature>
<dbReference type="InterPro" id="IPR015800">
    <property type="entry name" value="Cu_amine_oxidase_N2"/>
</dbReference>
<evidence type="ECO:0000313" key="16">
    <source>
        <dbReference type="Proteomes" id="UP001176517"/>
    </source>
</evidence>
<evidence type="ECO:0000259" key="14">
    <source>
        <dbReference type="Pfam" id="PF09248"/>
    </source>
</evidence>
<keyword evidence="5 9" id="KW-0560">Oxidoreductase</keyword>
<dbReference type="Proteomes" id="UP001176517">
    <property type="component" value="Unassembled WGS sequence"/>
</dbReference>
<keyword evidence="3 9" id="KW-0479">Metal-binding</keyword>
<feature type="active site" description="Proton acceptor" evidence="7">
    <location>
        <position position="482"/>
    </location>
</feature>
<dbReference type="AlphaFoldDB" id="A0AAN6GJQ6"/>
<dbReference type="Gene3D" id="3.10.450.40">
    <property type="match status" value="2"/>
</dbReference>
<evidence type="ECO:0000256" key="6">
    <source>
        <dbReference type="ARBA" id="ARBA00023008"/>
    </source>
</evidence>
<feature type="domain" description="Copper amine oxidase catalytic" evidence="12">
    <location>
        <begin position="409"/>
        <end position="766"/>
    </location>
</feature>
<comment type="PTM">
    <text evidence="8 9">Topaquinone (TPQ) is generated by copper-dependent autoxidation of a specific tyrosyl residue.</text>
</comment>
<keyword evidence="4 7" id="KW-0801">TPQ</keyword>
<dbReference type="PRINTS" id="PR00766">
    <property type="entry name" value="CUDAOXIDASE"/>
</dbReference>
<evidence type="ECO:0000313" key="15">
    <source>
        <dbReference type="EMBL" id="KAK0543744.1"/>
    </source>
</evidence>
<dbReference type="EMBL" id="JAPDMZ010000331">
    <property type="protein sequence ID" value="KAK0543744.1"/>
    <property type="molecule type" value="Genomic_DNA"/>
</dbReference>
<dbReference type="Pfam" id="PF02727">
    <property type="entry name" value="Cu_amine_oxidN2"/>
    <property type="match status" value="1"/>
</dbReference>
<dbReference type="GO" id="GO:0005507">
    <property type="term" value="F:copper ion binding"/>
    <property type="evidence" value="ECO:0007669"/>
    <property type="project" value="InterPro"/>
</dbReference>
<gene>
    <name evidence="15" type="ORF">OC846_006302</name>
</gene>
<comment type="caution">
    <text evidence="15">The sequence shown here is derived from an EMBL/GenBank/DDBJ whole genome shotgun (WGS) entry which is preliminary data.</text>
</comment>
<feature type="signal peptide" evidence="11">
    <location>
        <begin position="1"/>
        <end position="29"/>
    </location>
</feature>
<feature type="chain" id="PRO_5042911867" description="Amine oxidase" evidence="11">
    <location>
        <begin position="30"/>
        <end position="767"/>
    </location>
</feature>
<comment type="cofactor">
    <cofactor evidence="1">
        <name>Cu cation</name>
        <dbReference type="ChEBI" id="CHEBI:23378"/>
    </cofactor>
</comment>
<evidence type="ECO:0000256" key="3">
    <source>
        <dbReference type="ARBA" id="ARBA00022723"/>
    </source>
</evidence>
<dbReference type="InterPro" id="IPR015328">
    <property type="entry name" value="DUF1965"/>
</dbReference>
<dbReference type="GO" id="GO:0008131">
    <property type="term" value="F:primary methylamine oxidase activity"/>
    <property type="evidence" value="ECO:0007669"/>
    <property type="project" value="InterPro"/>
</dbReference>
<organism evidence="15 16">
    <name type="scientific">Tilletia horrida</name>
    <dbReference type="NCBI Taxonomy" id="155126"/>
    <lineage>
        <taxon>Eukaryota</taxon>
        <taxon>Fungi</taxon>
        <taxon>Dikarya</taxon>
        <taxon>Basidiomycota</taxon>
        <taxon>Ustilaginomycotina</taxon>
        <taxon>Exobasidiomycetes</taxon>
        <taxon>Tilletiales</taxon>
        <taxon>Tilletiaceae</taxon>
        <taxon>Tilletia</taxon>
    </lineage>
</organism>
<keyword evidence="16" id="KW-1185">Reference proteome</keyword>